<organism evidence="4">
    <name type="scientific">marine metagenome</name>
    <dbReference type="NCBI Taxonomy" id="408172"/>
    <lineage>
        <taxon>unclassified sequences</taxon>
        <taxon>metagenomes</taxon>
        <taxon>ecological metagenomes</taxon>
    </lineage>
</organism>
<evidence type="ECO:0000313" key="4">
    <source>
        <dbReference type="EMBL" id="SUZ50884.1"/>
    </source>
</evidence>
<dbReference type="GO" id="GO:0005507">
    <property type="term" value="F:copper ion binding"/>
    <property type="evidence" value="ECO:0007669"/>
    <property type="project" value="InterPro"/>
</dbReference>
<dbReference type="Pfam" id="PF04234">
    <property type="entry name" value="CopC"/>
    <property type="match status" value="1"/>
</dbReference>
<dbReference type="SUPFAM" id="SSF81296">
    <property type="entry name" value="E set domains"/>
    <property type="match status" value="1"/>
</dbReference>
<evidence type="ECO:0000259" key="3">
    <source>
        <dbReference type="Pfam" id="PF04234"/>
    </source>
</evidence>
<gene>
    <name evidence="4" type="ORF">METZ01_LOCUS3738</name>
</gene>
<evidence type="ECO:0000256" key="1">
    <source>
        <dbReference type="ARBA" id="ARBA00022729"/>
    </source>
</evidence>
<dbReference type="InterPro" id="IPR014755">
    <property type="entry name" value="Cu-Rt/internalin_Ig-like"/>
</dbReference>
<dbReference type="Gene3D" id="2.60.40.1220">
    <property type="match status" value="1"/>
</dbReference>
<dbReference type="InterPro" id="IPR007348">
    <property type="entry name" value="CopC_dom"/>
</dbReference>
<reference evidence="4" key="1">
    <citation type="submission" date="2018-05" db="EMBL/GenBank/DDBJ databases">
        <authorList>
            <person name="Lanie J.A."/>
            <person name="Ng W.-L."/>
            <person name="Kazmierczak K.M."/>
            <person name="Andrzejewski T.M."/>
            <person name="Davidsen T.M."/>
            <person name="Wayne K.J."/>
            <person name="Tettelin H."/>
            <person name="Glass J.I."/>
            <person name="Rusch D."/>
            <person name="Podicherti R."/>
            <person name="Tsui H.-C.T."/>
            <person name="Winkler M.E."/>
        </authorList>
    </citation>
    <scope>NUCLEOTIDE SEQUENCE</scope>
</reference>
<evidence type="ECO:0000256" key="2">
    <source>
        <dbReference type="ARBA" id="ARBA00023008"/>
    </source>
</evidence>
<proteinExistence type="predicted"/>
<dbReference type="EMBL" id="UINC01000194">
    <property type="protein sequence ID" value="SUZ50884.1"/>
    <property type="molecule type" value="Genomic_DNA"/>
</dbReference>
<dbReference type="AlphaFoldDB" id="A0A381N9X5"/>
<keyword evidence="2" id="KW-0186">Copper</keyword>
<dbReference type="GO" id="GO:0046688">
    <property type="term" value="P:response to copper ion"/>
    <property type="evidence" value="ECO:0007669"/>
    <property type="project" value="InterPro"/>
</dbReference>
<accession>A0A381N9X5</accession>
<dbReference type="InterPro" id="IPR014756">
    <property type="entry name" value="Ig_E-set"/>
</dbReference>
<sequence length="128" mass="13607">MRKQFATLALVTIVAVGATVASTADLDTIHFGLVKSIPEADSTLPSPEAIQLWFTQIPQDNSVGIRLISPAGDLVETGPIIQDGEDHKSYSVQVKGELGGGAHMVAWRGIGDDGHVVRNEFSFTVDAH</sequence>
<keyword evidence="1" id="KW-0732">Signal</keyword>
<name>A0A381N9X5_9ZZZZ</name>
<feature type="domain" description="CopC" evidence="3">
    <location>
        <begin position="30"/>
        <end position="125"/>
    </location>
</feature>
<protein>
    <recommendedName>
        <fullName evidence="3">CopC domain-containing protein</fullName>
    </recommendedName>
</protein>
<dbReference type="GO" id="GO:0042597">
    <property type="term" value="C:periplasmic space"/>
    <property type="evidence" value="ECO:0007669"/>
    <property type="project" value="InterPro"/>
</dbReference>